<dbReference type="AlphaFoldDB" id="A0A6J7NM03"/>
<accession>A0A6J7NM03</accession>
<dbReference type="PANTHER" id="PTHR10434:SF11">
    <property type="entry name" value="1-ACYL-SN-GLYCEROL-3-PHOSPHATE ACYLTRANSFERASE"/>
    <property type="match status" value="1"/>
</dbReference>
<feature type="domain" description="Phospholipid/glycerol acyltransferase" evidence="3">
    <location>
        <begin position="67"/>
        <end position="179"/>
    </location>
</feature>
<keyword evidence="2" id="KW-0012">Acyltransferase</keyword>
<dbReference type="SUPFAM" id="SSF69593">
    <property type="entry name" value="Glycerol-3-phosphate (1)-acyltransferase"/>
    <property type="match status" value="1"/>
</dbReference>
<dbReference type="EMBL" id="CAFABA010000147">
    <property type="protein sequence ID" value="CAB4835852.1"/>
    <property type="molecule type" value="Genomic_DNA"/>
</dbReference>
<evidence type="ECO:0000313" key="6">
    <source>
        <dbReference type="EMBL" id="CAB4922689.1"/>
    </source>
</evidence>
<dbReference type="PANTHER" id="PTHR10434">
    <property type="entry name" value="1-ACYL-SN-GLYCEROL-3-PHOSPHATE ACYLTRANSFERASE"/>
    <property type="match status" value="1"/>
</dbReference>
<dbReference type="EMBL" id="CAEZYR010000092">
    <property type="protein sequence ID" value="CAB4757757.1"/>
    <property type="molecule type" value="Genomic_DNA"/>
</dbReference>
<dbReference type="CDD" id="cd07989">
    <property type="entry name" value="LPLAT_AGPAT-like"/>
    <property type="match status" value="1"/>
</dbReference>
<gene>
    <name evidence="4" type="ORF">UFOPK2754_02206</name>
    <name evidence="5" type="ORF">UFOPK3139_02652</name>
    <name evidence="6" type="ORF">UFOPK3543_02177</name>
    <name evidence="7" type="ORF">UFOPK3967_01230</name>
</gene>
<name>A0A6J7NM03_9ZZZZ</name>
<organism evidence="7">
    <name type="scientific">freshwater metagenome</name>
    <dbReference type="NCBI Taxonomy" id="449393"/>
    <lineage>
        <taxon>unclassified sequences</taxon>
        <taxon>metagenomes</taxon>
        <taxon>ecological metagenomes</taxon>
    </lineage>
</organism>
<evidence type="ECO:0000256" key="1">
    <source>
        <dbReference type="ARBA" id="ARBA00022679"/>
    </source>
</evidence>
<dbReference type="EMBL" id="CAFBOS010000063">
    <property type="protein sequence ID" value="CAB4994470.1"/>
    <property type="molecule type" value="Genomic_DNA"/>
</dbReference>
<dbReference type="GO" id="GO:0006654">
    <property type="term" value="P:phosphatidic acid biosynthetic process"/>
    <property type="evidence" value="ECO:0007669"/>
    <property type="project" value="TreeGrafter"/>
</dbReference>
<dbReference type="InterPro" id="IPR002123">
    <property type="entry name" value="Plipid/glycerol_acylTrfase"/>
</dbReference>
<sequence>MTDTPNADESVRGSAAAETDALSLGRPMTFGDRIVYRSTRLMILFVSRVMFRVEVSGLENFPASGACVVAPVHRSNLDTPILAWITRRRLRFMGKDTLWKPRFGNWYLTALGGFPVARGTADREALRACQAIIEREEPLVMFPEGTRRFGESITDLFDGPAFIAARTGVPIVPVAVGGSERVMPKGARFPRPKKVVLIVGKPIVPPVSSGRVPRRVVRELTEELQVELQRLFDEAQGQAGVR</sequence>
<protein>
    <submittedName>
        <fullName evidence="7">Unannotated protein</fullName>
    </submittedName>
</protein>
<evidence type="ECO:0000313" key="5">
    <source>
        <dbReference type="EMBL" id="CAB4835852.1"/>
    </source>
</evidence>
<reference evidence="7" key="1">
    <citation type="submission" date="2020-05" db="EMBL/GenBank/DDBJ databases">
        <authorList>
            <person name="Chiriac C."/>
            <person name="Salcher M."/>
            <person name="Ghai R."/>
            <person name="Kavagutti S V."/>
        </authorList>
    </citation>
    <scope>NUCLEOTIDE SEQUENCE</scope>
</reference>
<dbReference type="Pfam" id="PF01553">
    <property type="entry name" value="Acyltransferase"/>
    <property type="match status" value="1"/>
</dbReference>
<keyword evidence="1" id="KW-0808">Transferase</keyword>
<dbReference type="SMART" id="SM00563">
    <property type="entry name" value="PlsC"/>
    <property type="match status" value="1"/>
</dbReference>
<dbReference type="EMBL" id="CAFBMH010000097">
    <property type="protein sequence ID" value="CAB4922689.1"/>
    <property type="molecule type" value="Genomic_DNA"/>
</dbReference>
<evidence type="ECO:0000313" key="4">
    <source>
        <dbReference type="EMBL" id="CAB4757757.1"/>
    </source>
</evidence>
<evidence type="ECO:0000256" key="2">
    <source>
        <dbReference type="ARBA" id="ARBA00023315"/>
    </source>
</evidence>
<evidence type="ECO:0000313" key="7">
    <source>
        <dbReference type="EMBL" id="CAB4994470.1"/>
    </source>
</evidence>
<evidence type="ECO:0000259" key="3">
    <source>
        <dbReference type="SMART" id="SM00563"/>
    </source>
</evidence>
<proteinExistence type="predicted"/>
<dbReference type="GO" id="GO:0003841">
    <property type="term" value="F:1-acylglycerol-3-phosphate O-acyltransferase activity"/>
    <property type="evidence" value="ECO:0007669"/>
    <property type="project" value="TreeGrafter"/>
</dbReference>